<evidence type="ECO:0000313" key="1">
    <source>
        <dbReference type="EMBL" id="SOC26932.1"/>
    </source>
</evidence>
<gene>
    <name evidence="1" type="ORF">SAMN05428964_105235</name>
</gene>
<proteinExistence type="predicted"/>
<dbReference type="Proteomes" id="UP000219068">
    <property type="component" value="Unassembled WGS sequence"/>
</dbReference>
<accession>A0A285TSY2</accession>
<sequence>MTAREFDMPRKKLEGILNDFQSGLLEYDESDVSLSDILKYGVQHWKDTFERHASAGDREGAHDALAKCAASLKCDVDSGCLTCNSADFDIHEYFDTDINPLFSALDCPTAVSGSPAP</sequence>
<reference evidence="1 2" key="1">
    <citation type="submission" date="2017-08" db="EMBL/GenBank/DDBJ databases">
        <authorList>
            <person name="de Groot N.N."/>
        </authorList>
    </citation>
    <scope>NUCLEOTIDE SEQUENCE [LARGE SCALE GENOMIC DNA]</scope>
    <source>
        <strain evidence="1 2">USBA 78</strain>
    </source>
</reference>
<evidence type="ECO:0000313" key="2">
    <source>
        <dbReference type="Proteomes" id="UP000219068"/>
    </source>
</evidence>
<dbReference type="AlphaFoldDB" id="A0A285TSY2"/>
<organism evidence="1 2">
    <name type="scientific">Thalassospira xiamenensis</name>
    <dbReference type="NCBI Taxonomy" id="220697"/>
    <lineage>
        <taxon>Bacteria</taxon>
        <taxon>Pseudomonadati</taxon>
        <taxon>Pseudomonadota</taxon>
        <taxon>Alphaproteobacteria</taxon>
        <taxon>Rhodospirillales</taxon>
        <taxon>Thalassospiraceae</taxon>
        <taxon>Thalassospira</taxon>
    </lineage>
</organism>
<dbReference type="RefSeq" id="WP_097052792.1">
    <property type="nucleotide sequence ID" value="NZ_OBMM01000005.1"/>
</dbReference>
<protein>
    <submittedName>
        <fullName evidence="1">Uncharacterized protein</fullName>
    </submittedName>
</protein>
<dbReference type="EMBL" id="OBMM01000005">
    <property type="protein sequence ID" value="SOC26932.1"/>
    <property type="molecule type" value="Genomic_DNA"/>
</dbReference>
<name>A0A285TSY2_9PROT</name>